<feature type="compositionally biased region" description="Low complexity" evidence="6">
    <location>
        <begin position="140"/>
        <end position="159"/>
    </location>
</feature>
<accession>A0A087D2S5</accession>
<keyword evidence="4 7" id="KW-1133">Transmembrane helix</keyword>
<dbReference type="Pfam" id="PF02687">
    <property type="entry name" value="FtsX"/>
    <property type="match status" value="1"/>
</dbReference>
<comment type="caution">
    <text evidence="9">The sequence shown here is derived from an EMBL/GenBank/DDBJ whole genome shotgun (WGS) entry which is preliminary data.</text>
</comment>
<dbReference type="PANTHER" id="PTHR30572">
    <property type="entry name" value="MEMBRANE COMPONENT OF TRANSPORTER-RELATED"/>
    <property type="match status" value="1"/>
</dbReference>
<evidence type="ECO:0000259" key="8">
    <source>
        <dbReference type="Pfam" id="PF02687"/>
    </source>
</evidence>
<evidence type="ECO:0000256" key="7">
    <source>
        <dbReference type="SAM" id="Phobius"/>
    </source>
</evidence>
<feature type="compositionally biased region" description="Basic and acidic residues" evidence="6">
    <location>
        <begin position="472"/>
        <end position="485"/>
    </location>
</feature>
<dbReference type="GO" id="GO:0005886">
    <property type="term" value="C:plasma membrane"/>
    <property type="evidence" value="ECO:0007669"/>
    <property type="project" value="UniProtKB-SubCell"/>
</dbReference>
<proteinExistence type="predicted"/>
<evidence type="ECO:0000256" key="6">
    <source>
        <dbReference type="SAM" id="MobiDB-lite"/>
    </source>
</evidence>
<feature type="transmembrane region" description="Helical" evidence="7">
    <location>
        <begin position="420"/>
        <end position="446"/>
    </location>
</feature>
<feature type="transmembrane region" description="Helical" evidence="7">
    <location>
        <begin position="542"/>
        <end position="564"/>
    </location>
</feature>
<keyword evidence="10" id="KW-1185">Reference proteome</keyword>
<feature type="compositionally biased region" description="Low complexity" evidence="6">
    <location>
        <begin position="69"/>
        <end position="84"/>
    </location>
</feature>
<feature type="region of interest" description="Disordered" evidence="6">
    <location>
        <begin position="131"/>
        <end position="194"/>
    </location>
</feature>
<evidence type="ECO:0000256" key="4">
    <source>
        <dbReference type="ARBA" id="ARBA00022989"/>
    </source>
</evidence>
<keyword evidence="5 7" id="KW-0472">Membrane</keyword>
<feature type="compositionally biased region" description="Low complexity" evidence="6">
    <location>
        <begin position="459"/>
        <end position="471"/>
    </location>
</feature>
<organism evidence="9 10">
    <name type="scientific">Bifidobacterium ruminantium</name>
    <dbReference type="NCBI Taxonomy" id="78346"/>
    <lineage>
        <taxon>Bacteria</taxon>
        <taxon>Bacillati</taxon>
        <taxon>Actinomycetota</taxon>
        <taxon>Actinomycetes</taxon>
        <taxon>Bifidobacteriales</taxon>
        <taxon>Bifidobacteriaceae</taxon>
        <taxon>Bifidobacterium</taxon>
    </lineage>
</organism>
<evidence type="ECO:0000313" key="9">
    <source>
        <dbReference type="EMBL" id="KFI89825.1"/>
    </source>
</evidence>
<dbReference type="RefSeq" id="WP_033498768.1">
    <property type="nucleotide sequence ID" value="NZ_JGZL01000007.1"/>
</dbReference>
<reference evidence="9 10" key="1">
    <citation type="submission" date="2014-03" db="EMBL/GenBank/DDBJ databases">
        <title>Genomics of Bifidobacteria.</title>
        <authorList>
            <person name="Ventura M."/>
            <person name="Milani C."/>
            <person name="Lugli G.A."/>
        </authorList>
    </citation>
    <scope>NUCLEOTIDE SEQUENCE [LARGE SCALE GENOMIC DNA]</scope>
    <source>
        <strain evidence="9 10">LMG 21811</strain>
    </source>
</reference>
<dbReference type="InterPro" id="IPR003838">
    <property type="entry name" value="ABC3_permease_C"/>
</dbReference>
<dbReference type="InterPro" id="IPR050250">
    <property type="entry name" value="Macrolide_Exporter_MacB"/>
</dbReference>
<feature type="domain" description="ABC3 transporter permease C-terminal" evidence="8">
    <location>
        <begin position="380"/>
        <end position="455"/>
    </location>
</feature>
<dbReference type="GO" id="GO:0022857">
    <property type="term" value="F:transmembrane transporter activity"/>
    <property type="evidence" value="ECO:0007669"/>
    <property type="project" value="TreeGrafter"/>
</dbReference>
<keyword evidence="3 7" id="KW-0812">Transmembrane</keyword>
<name>A0A087D2S5_BIFRU</name>
<evidence type="ECO:0000256" key="2">
    <source>
        <dbReference type="ARBA" id="ARBA00022475"/>
    </source>
</evidence>
<feature type="transmembrane region" description="Helical" evidence="7">
    <location>
        <begin position="20"/>
        <end position="38"/>
    </location>
</feature>
<dbReference type="AlphaFoldDB" id="A0A087D2S5"/>
<gene>
    <name evidence="9" type="ORF">BRUM_1042</name>
</gene>
<sequence>MFVFRNAWKSVIRNKGRNILIIVIVTIIAAAATIGLSIRQAAATARTSGLENTTVTAQISLDRSKLISESRQQTTTDSDSSESSGADGKPDFDAMRSALADKQLSLADYQKYAKSSSAVKSTYYTETTGLSATDDFQPVSDSDNSSESSGTDNSKGSSNVSDSTDASGKQNGQSDAPPDGKMSDSGGMSDRDGGTMVSGDFSLVGFSSDEAVSNASNGSFTMVDGKVFGYGSSSDDDVIISKSLADFNDLSVGDTITVSDANDSDTTYKLTIVGIYKNSTDSSQQMGGPMRSTASDPANAIYTSVSTLKSLGLDADADSDSAAQLSYTYVCSSKSDYETFAKDVKKAGLSSDYTVSSADVENYESSLVPLNNLSKFALTLLIVVLSVGAVVLVVITLLNVRERKYEIGVLTAIGVNKVKVAAQFTLELLIVTMIGLAVGAGVGAAVSVPVSNQLLASQVEQQQSQQSSQREQFGRDMAKPGDSNDSKNGSDSGDGSTTAGENKGDDGTSQRRAQGGPGMMGRAVDYVSSVNATVDLKVVGQLLLVGLGLTLVATLVAVVFVLRYEPLQILADRS</sequence>
<feature type="region of interest" description="Disordered" evidence="6">
    <location>
        <begin position="459"/>
        <end position="518"/>
    </location>
</feature>
<feature type="transmembrane region" description="Helical" evidence="7">
    <location>
        <begin position="376"/>
        <end position="400"/>
    </location>
</feature>
<evidence type="ECO:0000313" key="10">
    <source>
        <dbReference type="Proteomes" id="UP000029078"/>
    </source>
</evidence>
<feature type="compositionally biased region" description="Low complexity" evidence="6">
    <location>
        <begin position="486"/>
        <end position="496"/>
    </location>
</feature>
<dbReference type="Proteomes" id="UP000029078">
    <property type="component" value="Unassembled WGS sequence"/>
</dbReference>
<dbReference type="eggNOG" id="COG0577">
    <property type="taxonomic scope" value="Bacteria"/>
</dbReference>
<feature type="compositionally biased region" description="Low complexity" evidence="6">
    <location>
        <begin position="179"/>
        <end position="188"/>
    </location>
</feature>
<feature type="region of interest" description="Disordered" evidence="6">
    <location>
        <begin position="66"/>
        <end position="93"/>
    </location>
</feature>
<dbReference type="PANTHER" id="PTHR30572:SF9">
    <property type="entry name" value="ABC TRANSPORTER PERMEASE PROTEIN"/>
    <property type="match status" value="1"/>
</dbReference>
<dbReference type="EMBL" id="JGZL01000007">
    <property type="protein sequence ID" value="KFI89825.1"/>
    <property type="molecule type" value="Genomic_DNA"/>
</dbReference>
<keyword evidence="2" id="KW-1003">Cell membrane</keyword>
<feature type="compositionally biased region" description="Polar residues" evidence="6">
    <location>
        <begin position="160"/>
        <end position="174"/>
    </location>
</feature>
<evidence type="ECO:0000256" key="5">
    <source>
        <dbReference type="ARBA" id="ARBA00023136"/>
    </source>
</evidence>
<dbReference type="STRING" id="78346.BRUM_1042"/>
<comment type="subcellular location">
    <subcellularLocation>
        <location evidence="1">Cell membrane</location>
        <topology evidence="1">Multi-pass membrane protein</topology>
    </subcellularLocation>
</comment>
<evidence type="ECO:0000256" key="1">
    <source>
        <dbReference type="ARBA" id="ARBA00004651"/>
    </source>
</evidence>
<protein>
    <submittedName>
        <fullName evidence="9">ABC transporter, permease protein</fullName>
    </submittedName>
</protein>
<evidence type="ECO:0000256" key="3">
    <source>
        <dbReference type="ARBA" id="ARBA00022692"/>
    </source>
</evidence>